<evidence type="ECO:0000313" key="11">
    <source>
        <dbReference type="Proteomes" id="UP000749559"/>
    </source>
</evidence>
<dbReference type="OrthoDB" id="6475849at2759"/>
<dbReference type="Gene3D" id="3.40.390.10">
    <property type="entry name" value="Collagenase (Catalytic Domain)"/>
    <property type="match status" value="1"/>
</dbReference>
<dbReference type="GO" id="GO:0046872">
    <property type="term" value="F:metal ion binding"/>
    <property type="evidence" value="ECO:0007669"/>
    <property type="project" value="UniProtKB-KW"/>
</dbReference>
<sequence>MTQPYAGFDNPSFGSNTDGVVMKNATSTGPSVNIPDNIEKKGITKCCSVREIVMLVITLVAFVAAIVLAIVAAGVQVPGLTPVPSNQTGGGTGEGGGSTTDDYCLTPGCLESASYGLLNMDKTSNPCTNFYNYACGRWTDFNKISPTQSEETVYSEMYDRNMDKIKRVLAADTQRDVLWGTERKLKVILESCQNDFQKEVVKAQPLLGVMDFIGGWDVFGTLDIKNWDWEKHLKEVHIDYWTDVMFNFRVGTDWYDTNKRVIEVDLGGLGMSYWHYTNPDSERIRTAYMTYMRTVAGYLVRDSNTTLDFATQETRVNRFVRDVMEVEGKLANITARTLPTQNPHDVEERVTINQMKSMYPGIDWVEFFMYMFRDSGVDGNTPIVILEKDYINQMAMYIAGLGENKARMMNNYMTWRLAQNFAQHLSWDYVHANREFYVAQTGNTEFLGTWQFCFDILAEKMDLALGSLFVQDHFADASKSDLHDIVTLLKDALYFRLDNLIWMDQQTLWRARTKLQALDDKLGYDELLLDHDRLDTFYDALMVNPRSHFGNILNLGKFEKVKWNNLLSDGEDKAVWRIKVFATEARYAQSWNEVLVPAGILQFPIFNKNIPKYHNYGAMGGNLAAQVLLAVDELGGWYLQNGTVYDWWTSWTETEYLKKKQCVVDYYNKQTAGPYKLTNSDTQGVTIPIDGSKYARNAIAETGGVRIALQAYKKYMTMNKEKMAPGLGLTNEQVFFVSWAQSKCYNRRDTYSYNLVSGQNFVPEDIVVNGVVSNLKEFADTFKCAAGTPMNPPDKCVVF</sequence>
<dbReference type="PROSITE" id="PS51885">
    <property type="entry name" value="NEPRILYSIN"/>
    <property type="match status" value="1"/>
</dbReference>
<dbReference type="PANTHER" id="PTHR11733:SF195">
    <property type="entry name" value="ENDOTHELIN-CONVERTING ENZYME-LIKE 1"/>
    <property type="match status" value="1"/>
</dbReference>
<keyword evidence="7" id="KW-1133">Transmembrane helix</keyword>
<dbReference type="GO" id="GO:0004222">
    <property type="term" value="F:metalloendopeptidase activity"/>
    <property type="evidence" value="ECO:0007669"/>
    <property type="project" value="InterPro"/>
</dbReference>
<dbReference type="InterPro" id="IPR000718">
    <property type="entry name" value="Peptidase_M13"/>
</dbReference>
<protein>
    <submittedName>
        <fullName evidence="10">Uncharacterized protein</fullName>
    </submittedName>
</protein>
<gene>
    <name evidence="10" type="ORF">OFUS_LOCUS12317</name>
</gene>
<dbReference type="EMBL" id="CAIIXF020000006">
    <property type="protein sequence ID" value="CAH1786412.1"/>
    <property type="molecule type" value="Genomic_DNA"/>
</dbReference>
<dbReference type="Proteomes" id="UP000749559">
    <property type="component" value="Unassembled WGS sequence"/>
</dbReference>
<dbReference type="InterPro" id="IPR018497">
    <property type="entry name" value="Peptidase_M13_C"/>
</dbReference>
<keyword evidence="7" id="KW-0472">Membrane</keyword>
<keyword evidence="11" id="KW-1185">Reference proteome</keyword>
<dbReference type="InterPro" id="IPR024079">
    <property type="entry name" value="MetalloPept_cat_dom_sf"/>
</dbReference>
<reference evidence="10" key="1">
    <citation type="submission" date="2022-03" db="EMBL/GenBank/DDBJ databases">
        <authorList>
            <person name="Martin C."/>
        </authorList>
    </citation>
    <scope>NUCLEOTIDE SEQUENCE</scope>
</reference>
<organism evidence="10 11">
    <name type="scientific">Owenia fusiformis</name>
    <name type="common">Polychaete worm</name>
    <dbReference type="NCBI Taxonomy" id="6347"/>
    <lineage>
        <taxon>Eukaryota</taxon>
        <taxon>Metazoa</taxon>
        <taxon>Spiralia</taxon>
        <taxon>Lophotrochozoa</taxon>
        <taxon>Annelida</taxon>
        <taxon>Polychaeta</taxon>
        <taxon>Sedentaria</taxon>
        <taxon>Canalipalpata</taxon>
        <taxon>Sabellida</taxon>
        <taxon>Oweniida</taxon>
        <taxon>Oweniidae</taxon>
        <taxon>Owenia</taxon>
    </lineage>
</organism>
<dbReference type="Pfam" id="PF01431">
    <property type="entry name" value="Peptidase_M13"/>
    <property type="match status" value="1"/>
</dbReference>
<evidence type="ECO:0000256" key="5">
    <source>
        <dbReference type="ARBA" id="ARBA00022833"/>
    </source>
</evidence>
<dbReference type="InterPro" id="IPR008753">
    <property type="entry name" value="Peptidase_M13_N"/>
</dbReference>
<keyword evidence="7" id="KW-0812">Transmembrane</keyword>
<evidence type="ECO:0000256" key="7">
    <source>
        <dbReference type="SAM" id="Phobius"/>
    </source>
</evidence>
<proteinExistence type="predicted"/>
<comment type="cofactor">
    <cofactor evidence="1">
        <name>Zn(2+)</name>
        <dbReference type="ChEBI" id="CHEBI:29105"/>
    </cofactor>
</comment>
<evidence type="ECO:0000256" key="6">
    <source>
        <dbReference type="ARBA" id="ARBA00023049"/>
    </source>
</evidence>
<evidence type="ECO:0000256" key="4">
    <source>
        <dbReference type="ARBA" id="ARBA00022801"/>
    </source>
</evidence>
<dbReference type="InterPro" id="IPR042089">
    <property type="entry name" value="Peptidase_M13_dom_2"/>
</dbReference>
<evidence type="ECO:0000259" key="9">
    <source>
        <dbReference type="Pfam" id="PF05649"/>
    </source>
</evidence>
<dbReference type="Gene3D" id="1.10.1380.10">
    <property type="entry name" value="Neutral endopeptidase , domain2"/>
    <property type="match status" value="1"/>
</dbReference>
<dbReference type="GO" id="GO:0005886">
    <property type="term" value="C:plasma membrane"/>
    <property type="evidence" value="ECO:0007669"/>
    <property type="project" value="TreeGrafter"/>
</dbReference>
<dbReference type="CDD" id="cd08662">
    <property type="entry name" value="M13"/>
    <property type="match status" value="1"/>
</dbReference>
<name>A0A8S4P1F7_OWEFU</name>
<dbReference type="Pfam" id="PF05649">
    <property type="entry name" value="Peptidase_M13_N"/>
    <property type="match status" value="1"/>
</dbReference>
<accession>A0A8S4P1F7</accession>
<keyword evidence="6" id="KW-0482">Metalloprotease</keyword>
<evidence type="ECO:0000256" key="2">
    <source>
        <dbReference type="ARBA" id="ARBA00022670"/>
    </source>
</evidence>
<dbReference type="GO" id="GO:0016485">
    <property type="term" value="P:protein processing"/>
    <property type="evidence" value="ECO:0007669"/>
    <property type="project" value="TreeGrafter"/>
</dbReference>
<dbReference type="AlphaFoldDB" id="A0A8S4P1F7"/>
<comment type="caution">
    <text evidence="10">The sequence shown here is derived from an EMBL/GenBank/DDBJ whole genome shotgun (WGS) entry which is preliminary data.</text>
</comment>
<dbReference type="PANTHER" id="PTHR11733">
    <property type="entry name" value="ZINC METALLOPROTEASE FAMILY M13 NEPRILYSIN-RELATED"/>
    <property type="match status" value="1"/>
</dbReference>
<keyword evidence="2" id="KW-0645">Protease</keyword>
<keyword evidence="3" id="KW-0479">Metal-binding</keyword>
<feature type="transmembrane region" description="Helical" evidence="7">
    <location>
        <begin position="52"/>
        <end position="75"/>
    </location>
</feature>
<evidence type="ECO:0000256" key="3">
    <source>
        <dbReference type="ARBA" id="ARBA00022723"/>
    </source>
</evidence>
<keyword evidence="4" id="KW-0378">Hydrolase</keyword>
<feature type="domain" description="Peptidase M13 N-terminal" evidence="9">
    <location>
        <begin position="126"/>
        <end position="524"/>
    </location>
</feature>
<evidence type="ECO:0000259" key="8">
    <source>
        <dbReference type="Pfam" id="PF01431"/>
    </source>
</evidence>
<evidence type="ECO:0000313" key="10">
    <source>
        <dbReference type="EMBL" id="CAH1786412.1"/>
    </source>
</evidence>
<keyword evidence="5" id="KW-0862">Zinc</keyword>
<dbReference type="SUPFAM" id="SSF55486">
    <property type="entry name" value="Metalloproteases ('zincins'), catalytic domain"/>
    <property type="match status" value="1"/>
</dbReference>
<evidence type="ECO:0000256" key="1">
    <source>
        <dbReference type="ARBA" id="ARBA00001947"/>
    </source>
</evidence>
<feature type="domain" description="Peptidase M13 C-terminal" evidence="8">
    <location>
        <begin position="585"/>
        <end position="797"/>
    </location>
</feature>